<sequence>MKGRIAIAALTISAAAFAGILTREGFSPEAYPDPTRGESLPTIGFGSTSGVRMGDTITPVAAINRSLREVTEFEGAVKQCVHVPLYQAEYDAYLALAHNIGPGAFCGSTVVKRLNAEDYRGACQAILLFKFSNGYDCSKPGNRVCSGLWADRQRVYQQCMSAQQ</sequence>
<dbReference type="Pfam" id="PF00959">
    <property type="entry name" value="Phage_lysozyme"/>
    <property type="match status" value="1"/>
</dbReference>
<dbReference type="CDD" id="cd16901">
    <property type="entry name" value="lyz_P1"/>
    <property type="match status" value="1"/>
</dbReference>
<keyword evidence="9" id="KW-1185">Reference proteome</keyword>
<dbReference type="Proteomes" id="UP001595457">
    <property type="component" value="Unassembled WGS sequence"/>
</dbReference>
<dbReference type="Gene3D" id="1.10.530.40">
    <property type="match status" value="1"/>
</dbReference>
<gene>
    <name evidence="8" type="ORF">ACFOJE_20910</name>
</gene>
<dbReference type="InterPro" id="IPR023347">
    <property type="entry name" value="Lysozyme_dom_sf"/>
</dbReference>
<evidence type="ECO:0000256" key="3">
    <source>
        <dbReference type="ARBA" id="ARBA00022638"/>
    </source>
</evidence>
<dbReference type="RefSeq" id="WP_377816914.1">
    <property type="nucleotide sequence ID" value="NZ_JBHRSJ010000035.1"/>
</dbReference>
<evidence type="ECO:0000313" key="8">
    <source>
        <dbReference type="EMBL" id="MFC2974656.1"/>
    </source>
</evidence>
<evidence type="ECO:0000256" key="1">
    <source>
        <dbReference type="ARBA" id="ARBA00000632"/>
    </source>
</evidence>
<keyword evidence="7" id="KW-0732">Signal</keyword>
<evidence type="ECO:0000256" key="4">
    <source>
        <dbReference type="ARBA" id="ARBA00022801"/>
    </source>
</evidence>
<comment type="catalytic activity">
    <reaction evidence="1 6">
        <text>Hydrolysis of (1-&gt;4)-beta-linkages between N-acetylmuramic acid and N-acetyl-D-glucosamine residues in a peptidoglycan and between N-acetyl-D-glucosamine residues in chitodextrins.</text>
        <dbReference type="EC" id="3.2.1.17"/>
    </reaction>
</comment>
<keyword evidence="2 6" id="KW-0929">Antimicrobial</keyword>
<dbReference type="InterPro" id="IPR023346">
    <property type="entry name" value="Lysozyme-like_dom_sf"/>
</dbReference>
<proteinExistence type="inferred from homology"/>
<evidence type="ECO:0000313" key="9">
    <source>
        <dbReference type="Proteomes" id="UP001595457"/>
    </source>
</evidence>
<dbReference type="InterPro" id="IPR002196">
    <property type="entry name" value="Glyco_hydro_24"/>
</dbReference>
<evidence type="ECO:0000256" key="7">
    <source>
        <dbReference type="SAM" id="SignalP"/>
    </source>
</evidence>
<reference evidence="9" key="1">
    <citation type="journal article" date="2019" name="Int. J. Syst. Evol. Microbiol.">
        <title>The Global Catalogue of Microorganisms (GCM) 10K type strain sequencing project: providing services to taxonomists for standard genome sequencing and annotation.</title>
        <authorList>
            <consortium name="The Broad Institute Genomics Platform"/>
            <consortium name="The Broad Institute Genome Sequencing Center for Infectious Disease"/>
            <person name="Wu L."/>
            <person name="Ma J."/>
        </authorList>
    </citation>
    <scope>NUCLEOTIDE SEQUENCE [LARGE SCALE GENOMIC DNA]</scope>
    <source>
        <strain evidence="9">KCTC 62195</strain>
    </source>
</reference>
<keyword evidence="4 6" id="KW-0378">Hydrolase</keyword>
<dbReference type="EC" id="3.2.1.17" evidence="6"/>
<comment type="caution">
    <text evidence="8">The sequence shown here is derived from an EMBL/GenBank/DDBJ whole genome shotgun (WGS) entry which is preliminary data.</text>
</comment>
<accession>A0ABV7AZJ8</accession>
<dbReference type="PANTHER" id="PTHR38107">
    <property type="match status" value="1"/>
</dbReference>
<name>A0ABV7AZJ8_9GAMM</name>
<organism evidence="8 9">
    <name type="scientific">Azotobacter bryophylli</name>
    <dbReference type="NCBI Taxonomy" id="1986537"/>
    <lineage>
        <taxon>Bacteria</taxon>
        <taxon>Pseudomonadati</taxon>
        <taxon>Pseudomonadota</taxon>
        <taxon>Gammaproteobacteria</taxon>
        <taxon>Pseudomonadales</taxon>
        <taxon>Pseudomonadaceae</taxon>
        <taxon>Azotobacter</taxon>
    </lineage>
</organism>
<evidence type="ECO:0000256" key="6">
    <source>
        <dbReference type="RuleBase" id="RU003788"/>
    </source>
</evidence>
<feature type="signal peptide" evidence="7">
    <location>
        <begin position="1"/>
        <end position="18"/>
    </location>
</feature>
<protein>
    <recommendedName>
        <fullName evidence="6">Lysozyme</fullName>
        <ecNumber evidence="6">3.2.1.17</ecNumber>
    </recommendedName>
</protein>
<feature type="chain" id="PRO_5046988264" description="Lysozyme" evidence="7">
    <location>
        <begin position="19"/>
        <end position="164"/>
    </location>
</feature>
<dbReference type="SUPFAM" id="SSF53955">
    <property type="entry name" value="Lysozyme-like"/>
    <property type="match status" value="1"/>
</dbReference>
<dbReference type="EMBL" id="JBHRSJ010000035">
    <property type="protein sequence ID" value="MFC2974656.1"/>
    <property type="molecule type" value="Genomic_DNA"/>
</dbReference>
<keyword evidence="3 6" id="KW-0081">Bacteriolytic enzyme</keyword>
<keyword evidence="5 6" id="KW-0326">Glycosidase</keyword>
<evidence type="ECO:0000256" key="2">
    <source>
        <dbReference type="ARBA" id="ARBA00022529"/>
    </source>
</evidence>
<dbReference type="HAMAP" id="MF_04110">
    <property type="entry name" value="ENDOLYSIN_T4"/>
    <property type="match status" value="1"/>
</dbReference>
<dbReference type="InterPro" id="IPR051018">
    <property type="entry name" value="Bacteriophage_GH24"/>
</dbReference>
<comment type="similarity">
    <text evidence="6">Belongs to the glycosyl hydrolase 24 family.</text>
</comment>
<dbReference type="InterPro" id="IPR034690">
    <property type="entry name" value="Endolysin_T4_type"/>
</dbReference>
<evidence type="ECO:0000256" key="5">
    <source>
        <dbReference type="ARBA" id="ARBA00023295"/>
    </source>
</evidence>
<dbReference type="PANTHER" id="PTHR38107:SF3">
    <property type="entry name" value="LYSOZYME RRRD-RELATED"/>
    <property type="match status" value="1"/>
</dbReference>